<evidence type="ECO:0000313" key="4">
    <source>
        <dbReference type="Proteomes" id="UP000055060"/>
    </source>
</evidence>
<keyword evidence="1" id="KW-0067">ATP-binding</keyword>
<dbReference type="GO" id="GO:0005524">
    <property type="term" value="F:ATP binding"/>
    <property type="evidence" value="ECO:0007669"/>
    <property type="project" value="UniProtKB-UniRule"/>
</dbReference>
<dbReference type="EMBL" id="DF967972">
    <property type="protein sequence ID" value="GAP13674.1"/>
    <property type="molecule type" value="Genomic_DNA"/>
</dbReference>
<dbReference type="RefSeq" id="WP_075072996.1">
    <property type="nucleotide sequence ID" value="NZ_DF967972.1"/>
</dbReference>
<proteinExistence type="predicted"/>
<reference evidence="3" key="1">
    <citation type="submission" date="2015-07" db="EMBL/GenBank/DDBJ databases">
        <title>Draft Genome Sequences of Anaerolinea thermolimosa IMO-1, Bellilinea caldifistulae GOMI-1, Leptolinea tardivitalis YMTK-2, Levilinea saccharolytica KIBI-1,Longilinea arvoryzae KOME-1, Previously Described as Members of the Anaerolineaceae (Chloroflexi).</title>
        <authorList>
            <person name="Sekiguchi Y."/>
            <person name="Ohashi A."/>
            <person name="Matsuura N."/>
            <person name="Tourlousse M.D."/>
        </authorList>
    </citation>
    <scope>NUCLEOTIDE SEQUENCE [LARGE SCALE GENOMIC DNA]</scope>
    <source>
        <strain evidence="3">KOME-1</strain>
    </source>
</reference>
<sequence>MDRSIEPSHCTQKPPVVVIYNNLETFYPFLSRFEDPSILEKRKYRGDRALFWLGSQKLVIASSSIPDAERLCQLYGYKGTRSITPRKPSYQLSLDILNDPQTVAHIVQLAGPGKAIRLIPYAATREMYRLARFLRETCGLRVDLPESPAEKDIEIRDFYDTKLGFRRDAPDWITESVRLPRGFGVQDRHSASEAITWFLIRGLDCMVKPDRGESGLGIQYFDHHVAHPNLLAELQSNAFCPGESVLVEEYIRPQAGLSPSLELFVPPLGCGEPFITYLSNQHFGQLGRFSGVIISKSYLEANWYAPLAENGLRIASQLQKLGYVGNFDLDTVIDQQGRVYLLEINTRRTGGTHAHEFGRFAFTDRYLEDVALFSSNQVKAAGVSSLDQLFELLSPVLFPICSEKRGVVITVSSTLKSGDFGCLIVGESIADLMEIKQEMEFLLHPVVQVQ</sequence>
<feature type="domain" description="ATP-grasp" evidence="2">
    <location>
        <begin position="169"/>
        <end position="371"/>
    </location>
</feature>
<accession>A0A0S7BJ45</accession>
<evidence type="ECO:0000256" key="1">
    <source>
        <dbReference type="PROSITE-ProRule" id="PRU00409"/>
    </source>
</evidence>
<protein>
    <submittedName>
        <fullName evidence="3">D-alanine-D-alanine ligase</fullName>
    </submittedName>
</protein>
<evidence type="ECO:0000259" key="2">
    <source>
        <dbReference type="PROSITE" id="PS50975"/>
    </source>
</evidence>
<keyword evidence="3" id="KW-0436">Ligase</keyword>
<dbReference type="InterPro" id="IPR013815">
    <property type="entry name" value="ATP_grasp_subdomain_1"/>
</dbReference>
<evidence type="ECO:0000313" key="3">
    <source>
        <dbReference type="EMBL" id="GAP13674.1"/>
    </source>
</evidence>
<dbReference type="OrthoDB" id="581833at2"/>
<dbReference type="Gene3D" id="3.30.1490.20">
    <property type="entry name" value="ATP-grasp fold, A domain"/>
    <property type="match status" value="1"/>
</dbReference>
<dbReference type="SUPFAM" id="SSF56059">
    <property type="entry name" value="Glutathione synthetase ATP-binding domain-like"/>
    <property type="match status" value="1"/>
</dbReference>
<dbReference type="InterPro" id="IPR011761">
    <property type="entry name" value="ATP-grasp"/>
</dbReference>
<dbReference type="Gene3D" id="3.30.470.20">
    <property type="entry name" value="ATP-grasp fold, B domain"/>
    <property type="match status" value="1"/>
</dbReference>
<gene>
    <name evidence="3" type="ORF">LARV_01429</name>
</gene>
<dbReference type="STRING" id="360412.LARV_01429"/>
<dbReference type="GO" id="GO:0046872">
    <property type="term" value="F:metal ion binding"/>
    <property type="evidence" value="ECO:0007669"/>
    <property type="project" value="InterPro"/>
</dbReference>
<dbReference type="AlphaFoldDB" id="A0A0S7BJ45"/>
<keyword evidence="1" id="KW-0547">Nucleotide-binding</keyword>
<organism evidence="3">
    <name type="scientific">Longilinea arvoryzae</name>
    <dbReference type="NCBI Taxonomy" id="360412"/>
    <lineage>
        <taxon>Bacteria</taxon>
        <taxon>Bacillati</taxon>
        <taxon>Chloroflexota</taxon>
        <taxon>Anaerolineae</taxon>
        <taxon>Anaerolineales</taxon>
        <taxon>Anaerolineaceae</taxon>
        <taxon>Longilinea</taxon>
    </lineage>
</organism>
<dbReference type="GO" id="GO:0016874">
    <property type="term" value="F:ligase activity"/>
    <property type="evidence" value="ECO:0007669"/>
    <property type="project" value="UniProtKB-KW"/>
</dbReference>
<dbReference type="Proteomes" id="UP000055060">
    <property type="component" value="Unassembled WGS sequence"/>
</dbReference>
<dbReference type="PROSITE" id="PS50975">
    <property type="entry name" value="ATP_GRASP"/>
    <property type="match status" value="1"/>
</dbReference>
<keyword evidence="4" id="KW-1185">Reference proteome</keyword>
<name>A0A0S7BJ45_9CHLR</name>